<proteinExistence type="predicted"/>
<reference evidence="2 3" key="1">
    <citation type="journal article" date="2016" name="Nat. Commun.">
        <title>Thousands of microbial genomes shed light on interconnected biogeochemical processes in an aquifer system.</title>
        <authorList>
            <person name="Anantharaman K."/>
            <person name="Brown C.T."/>
            <person name="Hug L.A."/>
            <person name="Sharon I."/>
            <person name="Castelle C.J."/>
            <person name="Probst A.J."/>
            <person name="Thomas B.C."/>
            <person name="Singh A."/>
            <person name="Wilkins M.J."/>
            <person name="Karaoz U."/>
            <person name="Brodie E.L."/>
            <person name="Williams K.H."/>
            <person name="Hubbard S.S."/>
            <person name="Banfield J.F."/>
        </authorList>
    </citation>
    <scope>NUCLEOTIDE SEQUENCE [LARGE SCALE GENOMIC DNA]</scope>
</reference>
<dbReference type="Gene3D" id="2.60.40.4070">
    <property type="match status" value="1"/>
</dbReference>
<comment type="caution">
    <text evidence="2">The sequence shown here is derived from an EMBL/GenBank/DDBJ whole genome shotgun (WGS) entry which is preliminary data.</text>
</comment>
<dbReference type="InterPro" id="IPR026444">
    <property type="entry name" value="Secre_tail"/>
</dbReference>
<dbReference type="InterPro" id="IPR015943">
    <property type="entry name" value="WD40/YVTN_repeat-like_dom_sf"/>
</dbReference>
<dbReference type="SUPFAM" id="SSF101898">
    <property type="entry name" value="NHL repeat"/>
    <property type="match status" value="2"/>
</dbReference>
<evidence type="ECO:0000313" key="3">
    <source>
        <dbReference type="Proteomes" id="UP000179243"/>
    </source>
</evidence>
<dbReference type="NCBIfam" id="TIGR04183">
    <property type="entry name" value="Por_Secre_tail"/>
    <property type="match status" value="1"/>
</dbReference>
<dbReference type="Pfam" id="PF07494">
    <property type="entry name" value="Reg_prop"/>
    <property type="match status" value="1"/>
</dbReference>
<dbReference type="EMBL" id="MFYX01000142">
    <property type="protein sequence ID" value="OGK00706.1"/>
    <property type="molecule type" value="Genomic_DNA"/>
</dbReference>
<dbReference type="Gene3D" id="2.130.10.10">
    <property type="entry name" value="YVTN repeat-like/Quinoprotein amine dehydrogenase"/>
    <property type="match status" value="3"/>
</dbReference>
<dbReference type="Proteomes" id="UP000179243">
    <property type="component" value="Unassembled WGS sequence"/>
</dbReference>
<dbReference type="SUPFAM" id="SSF63829">
    <property type="entry name" value="Calcium-dependent phosphotriesterase"/>
    <property type="match status" value="1"/>
</dbReference>
<dbReference type="Pfam" id="PF18962">
    <property type="entry name" value="Por_Secre_tail"/>
    <property type="match status" value="1"/>
</dbReference>
<organism evidence="2 3">
    <name type="scientific">Candidatus Raymondbacteria bacterium RIFOXYD12_FULL_49_13</name>
    <dbReference type="NCBI Taxonomy" id="1817890"/>
    <lineage>
        <taxon>Bacteria</taxon>
        <taxon>Raymondiibacteriota</taxon>
    </lineage>
</organism>
<protein>
    <recommendedName>
        <fullName evidence="1">Secretion system C-terminal sorting domain-containing protein</fullName>
    </recommendedName>
</protein>
<feature type="domain" description="Secretion system C-terminal sorting" evidence="1">
    <location>
        <begin position="635"/>
        <end position="716"/>
    </location>
</feature>
<accession>A0A1F7F2H4</accession>
<evidence type="ECO:0000259" key="1">
    <source>
        <dbReference type="Pfam" id="PF18962"/>
    </source>
</evidence>
<name>A0A1F7F2H4_UNCRA</name>
<dbReference type="AlphaFoldDB" id="A0A1F7F2H4"/>
<dbReference type="InterPro" id="IPR011110">
    <property type="entry name" value="Reg_prop"/>
</dbReference>
<evidence type="ECO:0000313" key="2">
    <source>
        <dbReference type="EMBL" id="OGK00706.1"/>
    </source>
</evidence>
<gene>
    <name evidence="2" type="ORF">A2519_20140</name>
</gene>
<sequence>MNYSKHILYIFMLCIPCIAQTISDNDWIIHTNGNSVRAFEEDGNYMWIGTNDGLVKHNMRTGKQQHFTRYNSPLPSNHIFCLEKDKSGNIWAGTGKGLVKFDGQNWIVYTSANSGLVDGALCEHILADRNNVIWICQSLEGVVSFDGKTWKWYNYKNIGITSDNFFSMAIDSLNRKWFGSWYSLLCYNDTVWTEYSQEHGIPVQYNTGIAVDKDNLLWVTSFPTGMDYNSTGGGLGTFDGSVWQEINSRYYYCDVVVDSKGNKWINSGDLLLYNNQGLTIFDSTNSINFDGNLDYLFLGSKNRLFMGTDSGFLVLGQHGRTRYTTTQSGIPYNTILSIAIDSFDNAWILFENKSHNYLYMYNGYSWTAQAEDLLNWNTRPHTVVVAPDSHVWMLCDSFAAEYDNSAWRQIYCRPSPDTHLAFRSVTFDTGGVYWFGTSNGFCKYNGYWSHYRLPGFASPVNTMIFDPKDHGLWIGSDYYGLYHSNDTGIVHCYNPDMIEDIRDILIDSSGTKWISSTGRKSHGIGKYEQSGSSVVFSPGSSGMPDYTATSMVFDEQHQLWFGTKTKGLCMYDGTSWTSLNDTNSWLPSSRMNDIVIDRHGNKWLGTSNGLAIIRAADSNLAVETAIAPATPELVVYPNPFNPIVTIKYSIKPKEQATLEILDTHGRTVKHLKLSKTGDSQNSVQWDGRDNNCNIVSNGVYFIRLKSLDRVSTSKAILLR</sequence>